<dbReference type="SUPFAM" id="SSF55781">
    <property type="entry name" value="GAF domain-like"/>
    <property type="match status" value="1"/>
</dbReference>
<feature type="domain" description="GAF" evidence="1">
    <location>
        <begin position="25"/>
        <end position="149"/>
    </location>
</feature>
<dbReference type="InterPro" id="IPR029016">
    <property type="entry name" value="GAF-like_dom_sf"/>
</dbReference>
<dbReference type="InterPro" id="IPR003018">
    <property type="entry name" value="GAF"/>
</dbReference>
<evidence type="ECO:0000313" key="2">
    <source>
        <dbReference type="EMBL" id="CAA9411155.1"/>
    </source>
</evidence>
<proteinExistence type="predicted"/>
<dbReference type="EMBL" id="CADCUV010000076">
    <property type="protein sequence ID" value="CAA9411155.1"/>
    <property type="molecule type" value="Genomic_DNA"/>
</dbReference>
<sequence length="158" mass="16992">MGERTALTRDLRTESERLVASGASDEEVLDGVVRLVHEAHPSWDWSGIYLMKGGVLVLGPSTATADHDRIEVGEGVCGTAVAEARNQVVEDVREIENYLACSIHTRSEIVVLIRHEGRIVGQFDIDSDEVGAFTAEDEALLEELAGVVAPRVASLAGL</sequence>
<dbReference type="Pfam" id="PF13185">
    <property type="entry name" value="GAF_2"/>
    <property type="match status" value="1"/>
</dbReference>
<reference evidence="2" key="1">
    <citation type="submission" date="2020-02" db="EMBL/GenBank/DDBJ databases">
        <authorList>
            <person name="Meier V. D."/>
        </authorList>
    </citation>
    <scope>NUCLEOTIDE SEQUENCE</scope>
    <source>
        <strain evidence="2">AVDCRST_MAG22</strain>
    </source>
</reference>
<organism evidence="2">
    <name type="scientific">uncultured Rubrobacteraceae bacterium</name>
    <dbReference type="NCBI Taxonomy" id="349277"/>
    <lineage>
        <taxon>Bacteria</taxon>
        <taxon>Bacillati</taxon>
        <taxon>Actinomycetota</taxon>
        <taxon>Rubrobacteria</taxon>
        <taxon>Rubrobacterales</taxon>
        <taxon>Rubrobacteraceae</taxon>
        <taxon>environmental samples</taxon>
    </lineage>
</organism>
<protein>
    <recommendedName>
        <fullName evidence="1">GAF domain-containing protein</fullName>
    </recommendedName>
</protein>
<name>A0A6J4PAY3_9ACTN</name>
<evidence type="ECO:0000259" key="1">
    <source>
        <dbReference type="Pfam" id="PF13185"/>
    </source>
</evidence>
<dbReference type="Gene3D" id="3.30.450.40">
    <property type="match status" value="1"/>
</dbReference>
<dbReference type="AlphaFoldDB" id="A0A6J4PAY3"/>
<accession>A0A6J4PAY3</accession>
<gene>
    <name evidence="2" type="ORF">AVDCRST_MAG22-1891</name>
</gene>